<dbReference type="PANTHER" id="PTHR42686:SF1">
    <property type="entry name" value="GH17980P-RELATED"/>
    <property type="match status" value="1"/>
</dbReference>
<gene>
    <name evidence="2" type="ORF">H9830_05905</name>
</gene>
<dbReference type="InterPro" id="IPR020471">
    <property type="entry name" value="AKR"/>
</dbReference>
<dbReference type="InterPro" id="IPR036812">
    <property type="entry name" value="NAD(P)_OxRdtase_dom_sf"/>
</dbReference>
<dbReference type="Gene3D" id="3.20.20.100">
    <property type="entry name" value="NADP-dependent oxidoreductase domain"/>
    <property type="match status" value="1"/>
</dbReference>
<dbReference type="AlphaFoldDB" id="A0A9D2C9V9"/>
<sequence>MSLVATHPLAFGAATVGNLYREISDERAWQTLEAAWDAGIRHFDTAPHYGIGLSERRLGAFLQTKPRDEFILSTKVGRILEPVSGVEGDDMEHDFAVPRTHVRRYDYSADGIRKSLDDSLERLGVDRVDVLYLHDPELAEEGTDAALATGLPALGSLREQGVVRAVGIGSKDLHALETAAVSGIADTLMISACYTLLTQTAVERVLPAMLEHGVRGVAVSIFNSGLLAKPRPASDARFDYGSADAELVDRANRIADIAEEHGVDLPTAAIAYPLQHPAMVARAVSASSAEQAAQTAARAATDVPAELWVALAEAGLVP</sequence>
<accession>A0A9D2C9V9</accession>
<proteinExistence type="predicted"/>
<dbReference type="GO" id="GO:0005829">
    <property type="term" value="C:cytosol"/>
    <property type="evidence" value="ECO:0007669"/>
    <property type="project" value="TreeGrafter"/>
</dbReference>
<evidence type="ECO:0000313" key="3">
    <source>
        <dbReference type="Proteomes" id="UP000824005"/>
    </source>
</evidence>
<feature type="domain" description="NADP-dependent oxidoreductase" evidence="1">
    <location>
        <begin position="8"/>
        <end position="306"/>
    </location>
</feature>
<evidence type="ECO:0000259" key="1">
    <source>
        <dbReference type="Pfam" id="PF00248"/>
    </source>
</evidence>
<dbReference type="EMBL" id="DXDC01000173">
    <property type="protein sequence ID" value="HIY65795.1"/>
    <property type="molecule type" value="Genomic_DNA"/>
</dbReference>
<protein>
    <submittedName>
        <fullName evidence="2">Aldo/keto reductase</fullName>
    </submittedName>
</protein>
<organism evidence="2 3">
    <name type="scientific">Candidatus Agrococcus pullicola</name>
    <dbReference type="NCBI Taxonomy" id="2838429"/>
    <lineage>
        <taxon>Bacteria</taxon>
        <taxon>Bacillati</taxon>
        <taxon>Actinomycetota</taxon>
        <taxon>Actinomycetes</taxon>
        <taxon>Micrococcales</taxon>
        <taxon>Microbacteriaceae</taxon>
        <taxon>Agrococcus</taxon>
    </lineage>
</organism>
<comment type="caution">
    <text evidence="2">The sequence shown here is derived from an EMBL/GenBank/DDBJ whole genome shotgun (WGS) entry which is preliminary data.</text>
</comment>
<evidence type="ECO:0000313" key="2">
    <source>
        <dbReference type="EMBL" id="HIY65795.1"/>
    </source>
</evidence>
<dbReference type="SUPFAM" id="SSF51430">
    <property type="entry name" value="NAD(P)-linked oxidoreductase"/>
    <property type="match status" value="1"/>
</dbReference>
<reference evidence="2" key="2">
    <citation type="submission" date="2021-04" db="EMBL/GenBank/DDBJ databases">
        <authorList>
            <person name="Gilroy R."/>
        </authorList>
    </citation>
    <scope>NUCLEOTIDE SEQUENCE</scope>
    <source>
        <strain evidence="2">ChiGjej1B1-98</strain>
    </source>
</reference>
<reference evidence="2" key="1">
    <citation type="journal article" date="2021" name="PeerJ">
        <title>Extensive microbial diversity within the chicken gut microbiome revealed by metagenomics and culture.</title>
        <authorList>
            <person name="Gilroy R."/>
            <person name="Ravi A."/>
            <person name="Getino M."/>
            <person name="Pursley I."/>
            <person name="Horton D.L."/>
            <person name="Alikhan N.F."/>
            <person name="Baker D."/>
            <person name="Gharbi K."/>
            <person name="Hall N."/>
            <person name="Watson M."/>
            <person name="Adriaenssens E.M."/>
            <person name="Foster-Nyarko E."/>
            <person name="Jarju S."/>
            <person name="Secka A."/>
            <person name="Antonio M."/>
            <person name="Oren A."/>
            <person name="Chaudhuri R.R."/>
            <person name="La Ragione R."/>
            <person name="Hildebrand F."/>
            <person name="Pallen M.J."/>
        </authorList>
    </citation>
    <scope>NUCLEOTIDE SEQUENCE</scope>
    <source>
        <strain evidence="2">ChiGjej1B1-98</strain>
    </source>
</reference>
<dbReference type="InterPro" id="IPR023210">
    <property type="entry name" value="NADP_OxRdtase_dom"/>
</dbReference>
<dbReference type="CDD" id="cd19152">
    <property type="entry name" value="AKR_AKR15A"/>
    <property type="match status" value="1"/>
</dbReference>
<dbReference type="Proteomes" id="UP000824005">
    <property type="component" value="Unassembled WGS sequence"/>
</dbReference>
<name>A0A9D2C9V9_9MICO</name>
<dbReference type="Pfam" id="PF00248">
    <property type="entry name" value="Aldo_ket_red"/>
    <property type="match status" value="1"/>
</dbReference>
<dbReference type="GO" id="GO:0016491">
    <property type="term" value="F:oxidoreductase activity"/>
    <property type="evidence" value="ECO:0007669"/>
    <property type="project" value="InterPro"/>
</dbReference>
<dbReference type="PANTHER" id="PTHR42686">
    <property type="entry name" value="GH17980P-RELATED"/>
    <property type="match status" value="1"/>
</dbReference>